<keyword evidence="7" id="KW-0249">Electron transport</keyword>
<evidence type="ECO:0000256" key="10">
    <source>
        <dbReference type="ARBA" id="ARBA00030448"/>
    </source>
</evidence>
<keyword evidence="4" id="KW-0813">Transport</keyword>
<accession>A0AA36JGL8</accession>
<comment type="subcellular location">
    <subcellularLocation>
        <location evidence="2">Plastid</location>
        <location evidence="2">Chloroplast thylakoid lumen</location>
    </subcellularLocation>
</comment>
<evidence type="ECO:0000256" key="5">
    <source>
        <dbReference type="ARBA" id="ARBA00022617"/>
    </source>
</evidence>
<dbReference type="InterPro" id="IPR036909">
    <property type="entry name" value="Cyt_c-like_dom_sf"/>
</dbReference>
<comment type="function">
    <text evidence="1">Functions as an electron carrier between membrane-bound cytochrome b6-f and photosystem I in oxygenic photosynthesis.</text>
</comment>
<keyword evidence="16" id="KW-1185">Reference proteome</keyword>
<evidence type="ECO:0000256" key="6">
    <source>
        <dbReference type="ARBA" id="ARBA00022723"/>
    </source>
</evidence>
<dbReference type="PANTHER" id="PTHR34688:SF2">
    <property type="entry name" value="CYTOCHROME C6, CHLOROPLASTIC"/>
    <property type="match status" value="1"/>
</dbReference>
<evidence type="ECO:0000313" key="15">
    <source>
        <dbReference type="EMBL" id="CAJ1405850.1"/>
    </source>
</evidence>
<dbReference type="EMBL" id="CAUJNA010003605">
    <property type="protein sequence ID" value="CAJ1405851.1"/>
    <property type="molecule type" value="Genomic_DNA"/>
</dbReference>
<evidence type="ECO:0000256" key="2">
    <source>
        <dbReference type="ARBA" id="ARBA00004456"/>
    </source>
</evidence>
<dbReference type="AlphaFoldDB" id="A0AA36JGL8"/>
<dbReference type="EMBL" id="CAUJNA010003605">
    <property type="protein sequence ID" value="CAJ1405850.1"/>
    <property type="molecule type" value="Genomic_DNA"/>
</dbReference>
<feature type="domain" description="Cytochrome c" evidence="14">
    <location>
        <begin position="114"/>
        <end position="194"/>
    </location>
</feature>
<dbReference type="PANTHER" id="PTHR34688">
    <property type="entry name" value="CYTOCHROME C6, CHLOROPLASTIC"/>
    <property type="match status" value="1"/>
</dbReference>
<keyword evidence="6 13" id="KW-0479">Metal-binding</keyword>
<dbReference type="Gene3D" id="1.10.760.10">
    <property type="entry name" value="Cytochrome c-like domain"/>
    <property type="match status" value="1"/>
</dbReference>
<dbReference type="GO" id="GO:0009543">
    <property type="term" value="C:chloroplast thylakoid lumen"/>
    <property type="evidence" value="ECO:0007669"/>
    <property type="project" value="UniProtKB-SubCell"/>
</dbReference>
<evidence type="ECO:0000259" key="14">
    <source>
        <dbReference type="PROSITE" id="PS51007"/>
    </source>
</evidence>
<name>A0AA36JGL8_9DINO</name>
<evidence type="ECO:0000256" key="7">
    <source>
        <dbReference type="ARBA" id="ARBA00022982"/>
    </source>
</evidence>
<evidence type="ECO:0000256" key="11">
    <source>
        <dbReference type="ARBA" id="ARBA00031247"/>
    </source>
</evidence>
<gene>
    <name evidence="15" type="ORF">EVOR1521_LOCUS27961</name>
</gene>
<dbReference type="InterPro" id="IPR008168">
    <property type="entry name" value="Cyt_C_IC"/>
</dbReference>
<proteinExistence type="inferred from homology"/>
<dbReference type="InterPro" id="IPR009056">
    <property type="entry name" value="Cyt_c-like_dom"/>
</dbReference>
<dbReference type="GO" id="GO:0005506">
    <property type="term" value="F:iron ion binding"/>
    <property type="evidence" value="ECO:0007669"/>
    <property type="project" value="InterPro"/>
</dbReference>
<evidence type="ECO:0000256" key="8">
    <source>
        <dbReference type="ARBA" id="ARBA00023004"/>
    </source>
</evidence>
<sequence length="197" mass="19940">MVAVAGSLPFNFRGFAASFGTNKSCQLLGGPIQPAMSRVASVVCAVSLALYGASCFILPASTPRGAPQQGAGAVAQQPSAAATQESAGSWSPLAIGAALGLLAAVATTRPALAADLENGEAVFQGNCTACHAGGNNSIVAEKKLKKDALVTYGKYDVSAIITQVTNGNGSMPAFGDKLGPDDIEDVANYVYNKADKW</sequence>
<keyword evidence="8 13" id="KW-0408">Iron</keyword>
<evidence type="ECO:0000256" key="1">
    <source>
        <dbReference type="ARBA" id="ARBA00002347"/>
    </source>
</evidence>
<reference evidence="15" key="1">
    <citation type="submission" date="2023-08" db="EMBL/GenBank/DDBJ databases">
        <authorList>
            <person name="Chen Y."/>
            <person name="Shah S."/>
            <person name="Dougan E. K."/>
            <person name="Thang M."/>
            <person name="Chan C."/>
        </authorList>
    </citation>
    <scope>NUCLEOTIDE SEQUENCE</scope>
</reference>
<keyword evidence="5 13" id="KW-0349">Heme</keyword>
<evidence type="ECO:0000256" key="12">
    <source>
        <dbReference type="ARBA" id="ARBA00033211"/>
    </source>
</evidence>
<dbReference type="PRINTS" id="PR00605">
    <property type="entry name" value="CYTCHROMECIC"/>
</dbReference>
<organism evidence="15 16">
    <name type="scientific">Effrenium voratum</name>
    <dbReference type="NCBI Taxonomy" id="2562239"/>
    <lineage>
        <taxon>Eukaryota</taxon>
        <taxon>Sar</taxon>
        <taxon>Alveolata</taxon>
        <taxon>Dinophyceae</taxon>
        <taxon>Suessiales</taxon>
        <taxon>Symbiodiniaceae</taxon>
        <taxon>Effrenium</taxon>
    </lineage>
</organism>
<evidence type="ECO:0000256" key="9">
    <source>
        <dbReference type="ARBA" id="ARBA00023078"/>
    </source>
</evidence>
<dbReference type="PROSITE" id="PS51007">
    <property type="entry name" value="CYTC"/>
    <property type="match status" value="1"/>
</dbReference>
<dbReference type="InterPro" id="IPR023655">
    <property type="entry name" value="Cyt_C6"/>
</dbReference>
<comment type="caution">
    <text evidence="15">The sequence shown here is derived from an EMBL/GenBank/DDBJ whole genome shotgun (WGS) entry which is preliminary data.</text>
</comment>
<dbReference type="Proteomes" id="UP001178507">
    <property type="component" value="Unassembled WGS sequence"/>
</dbReference>
<evidence type="ECO:0000256" key="4">
    <source>
        <dbReference type="ARBA" id="ARBA00022448"/>
    </source>
</evidence>
<evidence type="ECO:0000313" key="16">
    <source>
        <dbReference type="Proteomes" id="UP001178507"/>
    </source>
</evidence>
<dbReference type="EMBL" id="CAUJNA010003605">
    <property type="protein sequence ID" value="CAJ1405848.1"/>
    <property type="molecule type" value="Genomic_DNA"/>
</dbReference>
<keyword evidence="9" id="KW-0793">Thylakoid</keyword>
<dbReference type="Pfam" id="PF13442">
    <property type="entry name" value="Cytochrome_CBB3"/>
    <property type="match status" value="1"/>
</dbReference>
<dbReference type="GO" id="GO:0020037">
    <property type="term" value="F:heme binding"/>
    <property type="evidence" value="ECO:0007669"/>
    <property type="project" value="InterPro"/>
</dbReference>
<dbReference type="GO" id="GO:0009055">
    <property type="term" value="F:electron transfer activity"/>
    <property type="evidence" value="ECO:0007669"/>
    <property type="project" value="InterPro"/>
</dbReference>
<protein>
    <recommendedName>
        <fullName evidence="12">Cytochrome c-553</fullName>
    </recommendedName>
    <alternativeName>
        <fullName evidence="11">Cytochrome c553</fullName>
    </alternativeName>
    <alternativeName>
        <fullName evidence="10">Soluble cytochrome f</fullName>
    </alternativeName>
</protein>
<dbReference type="SUPFAM" id="SSF46626">
    <property type="entry name" value="Cytochrome c"/>
    <property type="match status" value="1"/>
</dbReference>
<evidence type="ECO:0000256" key="13">
    <source>
        <dbReference type="PROSITE-ProRule" id="PRU00433"/>
    </source>
</evidence>
<comment type="similarity">
    <text evidence="3">Belongs to the cytochrome c family. PetJ subfamily.</text>
</comment>
<evidence type="ECO:0000256" key="3">
    <source>
        <dbReference type="ARBA" id="ARBA00009650"/>
    </source>
</evidence>